<evidence type="ECO:0000313" key="1">
    <source>
        <dbReference type="EMBL" id="CED90575.1"/>
    </source>
</evidence>
<accession>A0A1L7R9Q3</accession>
<dbReference type="AlphaFoldDB" id="A0A1L7R9Q3"/>
<proteinExistence type="predicted"/>
<organism evidence="1">
    <name type="scientific">Actinomyces succiniciruminis</name>
    <dbReference type="NCBI Taxonomy" id="1522002"/>
    <lineage>
        <taxon>Bacteria</taxon>
        <taxon>Bacillati</taxon>
        <taxon>Actinomycetota</taxon>
        <taxon>Actinomycetes</taxon>
        <taxon>Actinomycetales</taxon>
        <taxon>Actinomycetaceae</taxon>
        <taxon>Actinomyces</taxon>
    </lineage>
</organism>
<reference evidence="1" key="1">
    <citation type="submission" date="2014-07" db="EMBL/GenBank/DDBJ databases">
        <authorList>
            <person name="Zhang J.E."/>
            <person name="Yang H."/>
            <person name="Guo J."/>
            <person name="Deng Z."/>
            <person name="Luo H."/>
            <person name="Luo M."/>
            <person name="Zhao B."/>
        </authorList>
    </citation>
    <scope>NUCLEOTIDE SEQUENCE</scope>
    <source>
        <strain evidence="1">AM4</strain>
    </source>
</reference>
<name>A0A1L7R9Q3_9ACTO</name>
<dbReference type="EMBL" id="LK995478">
    <property type="protein sequence ID" value="CED90575.1"/>
    <property type="molecule type" value="Genomic_DNA"/>
</dbReference>
<gene>
    <name evidence="1" type="ORF">AAM4_0743</name>
</gene>
<sequence>MGELGRVAHVLGGDGVHALLEQLVVGAARQHDAEAQLGEDREPQRVVLVHAQHPGYADLAAGVLPLAQAPVGEGAPVLVVVQVGHVGLGLAALLGGATLAAVAGHVPLAVVEGGDGQLAVVLAQLAHRGLGGEAEAGQLGQAHQRAGDAVVGLVGGQGGAEAAHEAGDVGADDLAPGEQLEGAQHGVVEEGAALNADALAQLGGVAQLDDLVQGVAHHRVGQSGADVAGGGVLLLGLLDRGVHEHGAAAAQVHGTVRGQRGGGELLDGLAHGLGEGLQEGAAAGGAGLVYGDGVDGAAADAQVLHVLPADVDDAGDAGVQVGGGPVVGHGLHHALVDAQRGLDDALAVAGDAGADDAHVLGHLQVDAAQDLDGGGDGVALVAGVVLPDDAVLLVDDDGLDGGGAGVDAQEAVLVVGGGAVGGRGVGGRGGPADPLHGGLGVAGAEGGEFGVVGEQGAHAAGARAGGAAGGEAVGDLGQRRRLPVGQEGGADGDVQLGVVGAGEGVDLVGQGALEGPAQLGQEVQRAAQEHDVAADGAAAGQAGDGLGDHGLEHGGGQVLAGGALVDQRLQVGLGEHAAARGDRVEGLVFGGEFVQAGGVGVQQLRHLVDEGAGAARAGAVHALLGGGVQVGDLGVLAAELDDDIGLGVLGLDGAGLGDDLLHEGQAHQVGQVQAGAAGDSAAHARAREGGVDLGQ</sequence>
<protein>
    <submittedName>
        <fullName evidence="1">Uncharacterized protein</fullName>
    </submittedName>
</protein>